<evidence type="ECO:0000256" key="1">
    <source>
        <dbReference type="ARBA" id="ARBA00022527"/>
    </source>
</evidence>
<reference evidence="4 5" key="1">
    <citation type="submission" date="2019-07" db="EMBL/GenBank/DDBJ databases">
        <title>Whole genome shotgun sequence of Pseudonocardia asaccharolytica NBRC 16224.</title>
        <authorList>
            <person name="Hosoyama A."/>
            <person name="Uohara A."/>
            <person name="Ohji S."/>
            <person name="Ichikawa N."/>
        </authorList>
    </citation>
    <scope>NUCLEOTIDE SEQUENCE [LARGE SCALE GENOMIC DNA]</scope>
    <source>
        <strain evidence="4 5">NBRC 16224</strain>
    </source>
</reference>
<dbReference type="PANTHER" id="PTHR35526:SF3">
    <property type="entry name" value="ANTI-SIGMA-F FACTOR RSBW"/>
    <property type="match status" value="1"/>
</dbReference>
<dbReference type="GO" id="GO:0004674">
    <property type="term" value="F:protein serine/threonine kinase activity"/>
    <property type="evidence" value="ECO:0007669"/>
    <property type="project" value="UniProtKB-KW"/>
</dbReference>
<sequence>MATRTDNVNGREPAGGHGTRPSLNTRFDATEPLELHHHADPHELRAIRAEIADWADRTGLPDHTLVDLQLAVGEAVANSVEHAYRGRRPGTVDVRLDVHRRGAHRVVNVRIADRGRWHSRPRHSGNRGRGLFLIGELAEQVRVTPSLMGTEVRFTIPIGN</sequence>
<dbReference type="InterPro" id="IPR036890">
    <property type="entry name" value="HATPase_C_sf"/>
</dbReference>
<evidence type="ECO:0000256" key="2">
    <source>
        <dbReference type="SAM" id="MobiDB-lite"/>
    </source>
</evidence>
<feature type="domain" description="Histidine kinase/HSP90-like ATPase" evidence="3">
    <location>
        <begin position="39"/>
        <end position="155"/>
    </location>
</feature>
<dbReference type="Pfam" id="PF13581">
    <property type="entry name" value="HATPase_c_2"/>
    <property type="match status" value="1"/>
</dbReference>
<dbReference type="InterPro" id="IPR003594">
    <property type="entry name" value="HATPase_dom"/>
</dbReference>
<keyword evidence="1" id="KW-0418">Kinase</keyword>
<keyword evidence="1" id="KW-0808">Transferase</keyword>
<gene>
    <name evidence="4" type="ORF">PA7_45450</name>
</gene>
<dbReference type="RefSeq" id="WP_161631727.1">
    <property type="nucleotide sequence ID" value="NZ_AUII01000024.1"/>
</dbReference>
<dbReference type="Proteomes" id="UP000321328">
    <property type="component" value="Unassembled WGS sequence"/>
</dbReference>
<dbReference type="STRING" id="1123024.GCA_000423625_03966"/>
<name>A0A511DCM1_9PSEU</name>
<proteinExistence type="predicted"/>
<evidence type="ECO:0000259" key="3">
    <source>
        <dbReference type="Pfam" id="PF13581"/>
    </source>
</evidence>
<keyword evidence="1" id="KW-0723">Serine/threonine-protein kinase</keyword>
<evidence type="ECO:0000313" key="5">
    <source>
        <dbReference type="Proteomes" id="UP000321328"/>
    </source>
</evidence>
<keyword evidence="5" id="KW-1185">Reference proteome</keyword>
<dbReference type="CDD" id="cd16936">
    <property type="entry name" value="HATPase_RsbW-like"/>
    <property type="match status" value="1"/>
</dbReference>
<feature type="region of interest" description="Disordered" evidence="2">
    <location>
        <begin position="1"/>
        <end position="25"/>
    </location>
</feature>
<dbReference type="PANTHER" id="PTHR35526">
    <property type="entry name" value="ANTI-SIGMA-F FACTOR RSBW-RELATED"/>
    <property type="match status" value="1"/>
</dbReference>
<accession>A0A511DCM1</accession>
<evidence type="ECO:0000313" key="4">
    <source>
        <dbReference type="EMBL" id="GEL20708.1"/>
    </source>
</evidence>
<protein>
    <recommendedName>
        <fullName evidence="3">Histidine kinase/HSP90-like ATPase domain-containing protein</fullName>
    </recommendedName>
</protein>
<dbReference type="EMBL" id="BJVI01000086">
    <property type="protein sequence ID" value="GEL20708.1"/>
    <property type="molecule type" value="Genomic_DNA"/>
</dbReference>
<comment type="caution">
    <text evidence="4">The sequence shown here is derived from an EMBL/GenBank/DDBJ whole genome shotgun (WGS) entry which is preliminary data.</text>
</comment>
<dbReference type="AlphaFoldDB" id="A0A511DCM1"/>
<dbReference type="InterPro" id="IPR050267">
    <property type="entry name" value="Anti-sigma-factor_SerPK"/>
</dbReference>
<dbReference type="Gene3D" id="3.30.565.10">
    <property type="entry name" value="Histidine kinase-like ATPase, C-terminal domain"/>
    <property type="match status" value="1"/>
</dbReference>
<organism evidence="4 5">
    <name type="scientific">Pseudonocardia asaccharolytica DSM 44247 = NBRC 16224</name>
    <dbReference type="NCBI Taxonomy" id="1123024"/>
    <lineage>
        <taxon>Bacteria</taxon>
        <taxon>Bacillati</taxon>
        <taxon>Actinomycetota</taxon>
        <taxon>Actinomycetes</taxon>
        <taxon>Pseudonocardiales</taxon>
        <taxon>Pseudonocardiaceae</taxon>
        <taxon>Pseudonocardia</taxon>
    </lineage>
</organism>
<dbReference type="SUPFAM" id="SSF55874">
    <property type="entry name" value="ATPase domain of HSP90 chaperone/DNA topoisomerase II/histidine kinase"/>
    <property type="match status" value="1"/>
</dbReference>
<dbReference type="OrthoDB" id="5182724at2"/>